<name>A0A6I1EJL3_9BURK</name>
<evidence type="ECO:0000313" key="2">
    <source>
        <dbReference type="EMBL" id="KAB7659394.1"/>
    </source>
</evidence>
<dbReference type="AlphaFoldDB" id="A0A6I1EJL3"/>
<proteinExistence type="predicted"/>
<dbReference type="EMBL" id="WEHX01000040">
    <property type="protein sequence ID" value="KAB7659394.1"/>
    <property type="molecule type" value="Genomic_DNA"/>
</dbReference>
<dbReference type="RefSeq" id="WP_039930009.1">
    <property type="nucleotide sequence ID" value="NZ_WEHX01000040.1"/>
</dbReference>
<dbReference type="Proteomes" id="UP000430564">
    <property type="component" value="Unassembled WGS sequence"/>
</dbReference>
<organism evidence="2 3">
    <name type="scientific">Sutterella seckii</name>
    <dbReference type="NCBI Taxonomy" id="1944635"/>
    <lineage>
        <taxon>Bacteria</taxon>
        <taxon>Pseudomonadati</taxon>
        <taxon>Pseudomonadota</taxon>
        <taxon>Betaproteobacteria</taxon>
        <taxon>Burkholderiales</taxon>
        <taxon>Sutterellaceae</taxon>
        <taxon>Sutterella</taxon>
    </lineage>
</organism>
<evidence type="ECO:0000259" key="1">
    <source>
        <dbReference type="Pfam" id="PF16762"/>
    </source>
</evidence>
<dbReference type="GO" id="GO:0006355">
    <property type="term" value="P:regulation of DNA-templated transcription"/>
    <property type="evidence" value="ECO:0007669"/>
    <property type="project" value="InterPro"/>
</dbReference>
<dbReference type="InterPro" id="IPR013321">
    <property type="entry name" value="Arc_rbn_hlx_hlx"/>
</dbReference>
<protein>
    <recommendedName>
        <fullName evidence="1">XACb0070 ribbon-helix-helix domain-containing protein</fullName>
    </recommendedName>
</protein>
<feature type="domain" description="XACb0070 ribbon-helix-helix" evidence="1">
    <location>
        <begin position="10"/>
        <end position="85"/>
    </location>
</feature>
<comment type="caution">
    <text evidence="2">The sequence shown here is derived from an EMBL/GenBank/DDBJ whole genome shotgun (WGS) entry which is preliminary data.</text>
</comment>
<dbReference type="OrthoDB" id="9155794at2"/>
<reference evidence="2 3" key="1">
    <citation type="submission" date="2019-10" db="EMBL/GenBank/DDBJ databases">
        <title>Genome diversity of Sutterella seckii.</title>
        <authorList>
            <person name="Chaplin A.V."/>
            <person name="Sokolova S.R."/>
            <person name="Mosin K.A."/>
            <person name="Ivanova E.L."/>
            <person name="Kochetkova T.O."/>
            <person name="Goltsov A.Y."/>
            <person name="Trofimov D.Y."/>
            <person name="Efimov B.A."/>
        </authorList>
    </citation>
    <scope>NUCLEOTIDE SEQUENCE [LARGE SCALE GENOMIC DNA]</scope>
    <source>
        <strain evidence="2 3">ASD393</strain>
    </source>
</reference>
<evidence type="ECO:0000313" key="3">
    <source>
        <dbReference type="Proteomes" id="UP000430564"/>
    </source>
</evidence>
<dbReference type="Gene3D" id="1.10.1220.10">
    <property type="entry name" value="Met repressor-like"/>
    <property type="match status" value="1"/>
</dbReference>
<sequence length="89" mass="9653">MTQSATRIANVKWNISVPPDFDEATRIYLASQGGKKGSLSSLVQKAVSRYILSSLTGEAKEKVRASGLSQNELDKIIADGIAWAKDQSR</sequence>
<gene>
    <name evidence="2" type="ORF">GBM95_06970</name>
</gene>
<dbReference type="InterPro" id="IPR031914">
    <property type="entry name" value="XACb0070_RHH_dom"/>
</dbReference>
<dbReference type="Pfam" id="PF16762">
    <property type="entry name" value="RHH_6"/>
    <property type="match status" value="1"/>
</dbReference>
<accession>A0A6I1EJL3</accession>